<dbReference type="InterPro" id="IPR014729">
    <property type="entry name" value="Rossmann-like_a/b/a_fold"/>
</dbReference>
<dbReference type="CDD" id="cd00817">
    <property type="entry name" value="ValRS_core"/>
    <property type="match status" value="1"/>
</dbReference>
<organism evidence="15 16">
    <name type="scientific">Candidatus Nomurabacteria bacterium GW2011_GWB1_40_7</name>
    <dbReference type="NCBI Taxonomy" id="1618744"/>
    <lineage>
        <taxon>Bacteria</taxon>
        <taxon>Candidatus Nomuraibacteriota</taxon>
    </lineage>
</organism>
<dbReference type="GO" id="GO:0005524">
    <property type="term" value="F:ATP binding"/>
    <property type="evidence" value="ECO:0007669"/>
    <property type="project" value="UniProtKB-KW"/>
</dbReference>
<evidence type="ECO:0000256" key="8">
    <source>
        <dbReference type="ARBA" id="ARBA00022917"/>
    </source>
</evidence>
<evidence type="ECO:0000256" key="3">
    <source>
        <dbReference type="ARBA" id="ARBA00013169"/>
    </source>
</evidence>
<evidence type="ECO:0000313" key="15">
    <source>
        <dbReference type="EMBL" id="KKR70571.1"/>
    </source>
</evidence>
<evidence type="ECO:0000256" key="9">
    <source>
        <dbReference type="ARBA" id="ARBA00023146"/>
    </source>
</evidence>
<evidence type="ECO:0000256" key="2">
    <source>
        <dbReference type="ARBA" id="ARBA00011245"/>
    </source>
</evidence>
<dbReference type="AlphaFoldDB" id="A0A0G0T728"/>
<evidence type="ECO:0000256" key="1">
    <source>
        <dbReference type="ARBA" id="ARBA00004496"/>
    </source>
</evidence>
<comment type="similarity">
    <text evidence="12">Belongs to the class-I aminoacyl-tRNA synthetase family.</text>
</comment>
<comment type="catalytic activity">
    <reaction evidence="10">
        <text>tRNA(Val) + L-valine + ATP = L-valyl-tRNA(Val) + AMP + diphosphate</text>
        <dbReference type="Rhea" id="RHEA:10704"/>
        <dbReference type="Rhea" id="RHEA-COMP:9672"/>
        <dbReference type="Rhea" id="RHEA-COMP:9708"/>
        <dbReference type="ChEBI" id="CHEBI:30616"/>
        <dbReference type="ChEBI" id="CHEBI:33019"/>
        <dbReference type="ChEBI" id="CHEBI:57762"/>
        <dbReference type="ChEBI" id="CHEBI:78442"/>
        <dbReference type="ChEBI" id="CHEBI:78537"/>
        <dbReference type="ChEBI" id="CHEBI:456215"/>
        <dbReference type="EC" id="6.1.1.9"/>
    </reaction>
</comment>
<dbReference type="CDD" id="cd07962">
    <property type="entry name" value="Anticodon_Ia_Val"/>
    <property type="match status" value="1"/>
</dbReference>
<dbReference type="GO" id="GO:0002161">
    <property type="term" value="F:aminoacyl-tRNA deacylase activity"/>
    <property type="evidence" value="ECO:0007669"/>
    <property type="project" value="InterPro"/>
</dbReference>
<feature type="domain" description="Methionyl/Valyl/Leucyl/Isoleucyl-tRNA synthetase anticodon-binding" evidence="14">
    <location>
        <begin position="609"/>
        <end position="710"/>
    </location>
</feature>
<keyword evidence="7 12" id="KW-0067">ATP-binding</keyword>
<keyword evidence="8 12" id="KW-0648">Protein biosynthesis</keyword>
<dbReference type="PROSITE" id="PS00178">
    <property type="entry name" value="AA_TRNA_LIGASE_I"/>
    <property type="match status" value="1"/>
</dbReference>
<dbReference type="PANTHER" id="PTHR11946">
    <property type="entry name" value="VALYL-TRNA SYNTHETASES"/>
    <property type="match status" value="1"/>
</dbReference>
<dbReference type="InterPro" id="IPR002300">
    <property type="entry name" value="aa-tRNA-synth_Ia"/>
</dbReference>
<evidence type="ECO:0000256" key="4">
    <source>
        <dbReference type="ARBA" id="ARBA00022490"/>
    </source>
</evidence>
<dbReference type="Pfam" id="PF00133">
    <property type="entry name" value="tRNA-synt_1"/>
    <property type="match status" value="1"/>
</dbReference>
<comment type="subcellular location">
    <subcellularLocation>
        <location evidence="1">Cytoplasm</location>
    </subcellularLocation>
</comment>
<dbReference type="InterPro" id="IPR001412">
    <property type="entry name" value="aa-tRNA-synth_I_CS"/>
</dbReference>
<evidence type="ECO:0000256" key="11">
    <source>
        <dbReference type="NCBIfam" id="TIGR00422"/>
    </source>
</evidence>
<evidence type="ECO:0000313" key="16">
    <source>
        <dbReference type="Proteomes" id="UP000034452"/>
    </source>
</evidence>
<evidence type="ECO:0000256" key="10">
    <source>
        <dbReference type="ARBA" id="ARBA00047552"/>
    </source>
</evidence>
<dbReference type="FunFam" id="3.40.50.620:FF:000032">
    <property type="entry name" value="Valine--tRNA ligase"/>
    <property type="match status" value="1"/>
</dbReference>
<dbReference type="GO" id="GO:0004832">
    <property type="term" value="F:valine-tRNA ligase activity"/>
    <property type="evidence" value="ECO:0007669"/>
    <property type="project" value="UniProtKB-UniRule"/>
</dbReference>
<evidence type="ECO:0000259" key="13">
    <source>
        <dbReference type="Pfam" id="PF00133"/>
    </source>
</evidence>
<dbReference type="Gene3D" id="1.10.730.10">
    <property type="entry name" value="Isoleucyl-tRNA Synthetase, Domain 1"/>
    <property type="match status" value="1"/>
</dbReference>
<dbReference type="InterPro" id="IPR009008">
    <property type="entry name" value="Val/Leu/Ile-tRNA-synth_edit"/>
</dbReference>
<dbReference type="GO" id="GO:0005829">
    <property type="term" value="C:cytosol"/>
    <property type="evidence" value="ECO:0007669"/>
    <property type="project" value="TreeGrafter"/>
</dbReference>
<dbReference type="EC" id="6.1.1.9" evidence="3 11"/>
<evidence type="ECO:0000256" key="5">
    <source>
        <dbReference type="ARBA" id="ARBA00022598"/>
    </source>
</evidence>
<dbReference type="NCBIfam" id="TIGR00422">
    <property type="entry name" value="valS"/>
    <property type="match status" value="1"/>
</dbReference>
<dbReference type="SUPFAM" id="SSF52374">
    <property type="entry name" value="Nucleotidylyl transferase"/>
    <property type="match status" value="1"/>
</dbReference>
<comment type="caution">
    <text evidence="15">The sequence shown here is derived from an EMBL/GenBank/DDBJ whole genome shotgun (WGS) entry which is preliminary data.</text>
</comment>
<dbReference type="Proteomes" id="UP000034452">
    <property type="component" value="Unassembled WGS sequence"/>
</dbReference>
<dbReference type="SUPFAM" id="SSF50677">
    <property type="entry name" value="ValRS/IleRS/LeuRS editing domain"/>
    <property type="match status" value="1"/>
</dbReference>
<dbReference type="NCBIfam" id="NF004349">
    <property type="entry name" value="PRK05729.1"/>
    <property type="match status" value="1"/>
</dbReference>
<dbReference type="InterPro" id="IPR009080">
    <property type="entry name" value="tRNAsynth_Ia_anticodon-bd"/>
</dbReference>
<dbReference type="GO" id="GO:0006438">
    <property type="term" value="P:valyl-tRNA aminoacylation"/>
    <property type="evidence" value="ECO:0007669"/>
    <property type="project" value="UniProtKB-UniRule"/>
</dbReference>
<comment type="subunit">
    <text evidence="2">Monomer.</text>
</comment>
<dbReference type="InterPro" id="IPR033705">
    <property type="entry name" value="Anticodon_Ia_Val"/>
</dbReference>
<protein>
    <recommendedName>
        <fullName evidence="3 11">Valine--tRNA ligase</fullName>
        <ecNumber evidence="3 11">6.1.1.9</ecNumber>
    </recommendedName>
</protein>
<keyword evidence="6 12" id="KW-0547">Nucleotide-binding</keyword>
<dbReference type="SUPFAM" id="SSF47323">
    <property type="entry name" value="Anticodon-binding domain of a subclass of class I aminoacyl-tRNA synthetases"/>
    <property type="match status" value="1"/>
</dbReference>
<dbReference type="PATRIC" id="fig|1618744.3.peg.170"/>
<dbReference type="PANTHER" id="PTHR11946:SF93">
    <property type="entry name" value="VALINE--TRNA LIGASE, CHLOROPLASTIC_MITOCHONDRIAL 2"/>
    <property type="match status" value="1"/>
</dbReference>
<feature type="domain" description="Aminoacyl-tRNA synthetase class Ia" evidence="13">
    <location>
        <begin position="14"/>
        <end position="570"/>
    </location>
</feature>
<keyword evidence="4" id="KW-0963">Cytoplasm</keyword>
<evidence type="ECO:0000259" key="14">
    <source>
        <dbReference type="Pfam" id="PF08264"/>
    </source>
</evidence>
<evidence type="ECO:0000256" key="6">
    <source>
        <dbReference type="ARBA" id="ARBA00022741"/>
    </source>
</evidence>
<sequence>MLKPYDPKTTENRIYKLWEESGFFNPDNLPDDRKETFTIMMPPPNATGTLHMGHALFLTIEDIMIRYKRMRGFKTLWLPGTDHAAIATQSKVEKEIYKKEGKSRYDLGREELLKRIDEFVEKNKNIMTSQMRVMGASCDWSREAFTLDEKRNLAVNTIFKKMYDDGLIYRGNRIVNWDPKGQTTISDDEIVYEERNAKLYTFKYSKDFPISISTSRPETKIGDVAVAIHPDDKRYEQFVGKEYDVIFCGVPLHIKIIADKEVDPEFGTGALGVTPAHSIIDWEMADRHSLPRPQVINEYAKMSIGGENLLGKKTTEAREIIVSWLRSENLLEKEEEVKQNISTAERTGGIIEPLPKLQWFIDVNKPIKERDNKTLKDLMREPFEKEKIKIIPDYFSKTYFHWVENLRDWCISRQIWYGHRVPVWYRSTTLTAGKEEIYVGMKTPGNDNWKQDEDTLDTWFSSSLWTFSTLGWPEKTKDLETFHPTDVLETGYEILFFWVARMVLMSQYALGEIPFRKVFLHGTVRDIKGRKMSKSLNNGIDPLDIADKFGADAGRMALVVGTAPGTDSKISEDKIRGYKNFANKIWNITRFISDNVDENDFESSIQNKLTKEFYEIAEEITADMENYRFHLASEKIYQYVWHRFADEIIEESKKIIKNGGKKAEERKIALALIWAECLKILHPFMPFVTEEIWSMLPLKEKSLLMVEKWPS</sequence>
<keyword evidence="9 12" id="KW-0030">Aminoacyl-tRNA synthetase</keyword>
<evidence type="ECO:0000256" key="12">
    <source>
        <dbReference type="RuleBase" id="RU363035"/>
    </source>
</evidence>
<gene>
    <name evidence="15" type="ORF">UU13_C0003G0015</name>
</gene>
<accession>A0A0G0T728</accession>
<dbReference type="PRINTS" id="PR00986">
    <property type="entry name" value="TRNASYNTHVAL"/>
</dbReference>
<dbReference type="InterPro" id="IPR002303">
    <property type="entry name" value="Valyl-tRNA_ligase"/>
</dbReference>
<dbReference type="EMBL" id="LBZL01000003">
    <property type="protein sequence ID" value="KKR70571.1"/>
    <property type="molecule type" value="Genomic_DNA"/>
</dbReference>
<proteinExistence type="inferred from homology"/>
<dbReference type="Pfam" id="PF08264">
    <property type="entry name" value="Anticodon_1"/>
    <property type="match status" value="1"/>
</dbReference>
<dbReference type="Gene3D" id="3.40.50.620">
    <property type="entry name" value="HUPs"/>
    <property type="match status" value="2"/>
</dbReference>
<dbReference type="InterPro" id="IPR013155">
    <property type="entry name" value="M/V/L/I-tRNA-synth_anticd-bd"/>
</dbReference>
<reference evidence="15 16" key="1">
    <citation type="journal article" date="2015" name="Nature">
        <title>rRNA introns, odd ribosomes, and small enigmatic genomes across a large radiation of phyla.</title>
        <authorList>
            <person name="Brown C.T."/>
            <person name="Hug L.A."/>
            <person name="Thomas B.C."/>
            <person name="Sharon I."/>
            <person name="Castelle C.J."/>
            <person name="Singh A."/>
            <person name="Wilkins M.J."/>
            <person name="Williams K.H."/>
            <person name="Banfield J.F."/>
        </authorList>
    </citation>
    <scope>NUCLEOTIDE SEQUENCE [LARGE SCALE GENOMIC DNA]</scope>
</reference>
<keyword evidence="5 12" id="KW-0436">Ligase</keyword>
<name>A0A0G0T728_9BACT</name>
<evidence type="ECO:0000256" key="7">
    <source>
        <dbReference type="ARBA" id="ARBA00022840"/>
    </source>
</evidence>